<dbReference type="PANTHER" id="PTHR34599:SF1">
    <property type="entry name" value="PHOSPHATIDIC ACID PHOSPHATASE TYPE 2_HALOPEROXIDASE DOMAIN-CONTAINING PROTEIN"/>
    <property type="match status" value="1"/>
</dbReference>
<dbReference type="PROSITE" id="PS51257">
    <property type="entry name" value="PROKAR_LIPOPROTEIN"/>
    <property type="match status" value="1"/>
</dbReference>
<dbReference type="RefSeq" id="WP_302040550.1">
    <property type="nucleotide sequence ID" value="NZ_JAUKPO010000022.1"/>
</dbReference>
<dbReference type="Gene3D" id="1.10.606.20">
    <property type="match status" value="1"/>
</dbReference>
<accession>A0ABT8RCB7</accession>
<protein>
    <recommendedName>
        <fullName evidence="3">Vanadium-dependent haloperoxidase</fullName>
    </recommendedName>
</protein>
<evidence type="ECO:0008006" key="3">
    <source>
        <dbReference type="Google" id="ProtNLM"/>
    </source>
</evidence>
<organism evidence="1 2">
    <name type="scientific">Rhodocytophaga aerolata</name>
    <dbReference type="NCBI Taxonomy" id="455078"/>
    <lineage>
        <taxon>Bacteria</taxon>
        <taxon>Pseudomonadati</taxon>
        <taxon>Bacteroidota</taxon>
        <taxon>Cytophagia</taxon>
        <taxon>Cytophagales</taxon>
        <taxon>Rhodocytophagaceae</taxon>
        <taxon>Rhodocytophaga</taxon>
    </lineage>
</organism>
<gene>
    <name evidence="1" type="ORF">Q0590_25940</name>
</gene>
<proteinExistence type="predicted"/>
<dbReference type="Proteomes" id="UP001168528">
    <property type="component" value="Unassembled WGS sequence"/>
</dbReference>
<comment type="caution">
    <text evidence="1">The sequence shown here is derived from an EMBL/GenBank/DDBJ whole genome shotgun (WGS) entry which is preliminary data.</text>
</comment>
<dbReference type="InterPro" id="IPR036938">
    <property type="entry name" value="PAP2/HPO_sf"/>
</dbReference>
<dbReference type="PANTHER" id="PTHR34599">
    <property type="entry name" value="PEROXIDASE-RELATED"/>
    <property type="match status" value="1"/>
</dbReference>
<sequence length="452" mass="50372">MKRFTTFYTRPARWASVVLLVGLFGGCEHLEQLENIFQHRLTYKQESAKVVYDWYKLIAQIQLPASPQPVVILNNRNFGYIGVGLYEAVRPGIKGSVSLATRLYQMPAMPEADMHQEYRWGASANAALASMYKQFLVGLSEADKARIDSMENAYNTHFRQTSSEAIIARSQAFGRSVANAIYQWSTTDNFNLSSQGYTPPVGEGAWKPTPPAFASPVGPYLKESRPFLFYSLTATAPALPLPYSEDEASQFYKAAKEVYDIGKALTAEQKATADWWADAGGAGVGVPAPYHILSLITGILEAKHAKLGQAAQVYAKTGIALKDGPIAIFRGKFQYNLLRPVTYIQEQIDPTWQSYLPSPPYPEYPSGLAGLYSPVMQVLIREFGDIPIRDDAYGWRGLPARQYTSISQLDREAADSRIYAGIHYRFTQDITRQMGKTLGNTIADMNLTPNYY</sequence>
<dbReference type="SUPFAM" id="SSF48317">
    <property type="entry name" value="Acid phosphatase/Vanadium-dependent haloperoxidase"/>
    <property type="match status" value="1"/>
</dbReference>
<dbReference type="EMBL" id="JAUKPO010000022">
    <property type="protein sequence ID" value="MDO1449746.1"/>
    <property type="molecule type" value="Genomic_DNA"/>
</dbReference>
<evidence type="ECO:0000313" key="1">
    <source>
        <dbReference type="EMBL" id="MDO1449746.1"/>
    </source>
</evidence>
<dbReference type="InterPro" id="IPR052559">
    <property type="entry name" value="V-haloperoxidase"/>
</dbReference>
<keyword evidence="2" id="KW-1185">Reference proteome</keyword>
<reference evidence="1" key="1">
    <citation type="submission" date="2023-07" db="EMBL/GenBank/DDBJ databases">
        <title>The genome sequence of Rhodocytophaga aerolata KACC 12507.</title>
        <authorList>
            <person name="Zhang X."/>
        </authorList>
    </citation>
    <scope>NUCLEOTIDE SEQUENCE</scope>
    <source>
        <strain evidence="1">KACC 12507</strain>
    </source>
</reference>
<name>A0ABT8RCB7_9BACT</name>
<evidence type="ECO:0000313" key="2">
    <source>
        <dbReference type="Proteomes" id="UP001168528"/>
    </source>
</evidence>